<evidence type="ECO:0000256" key="2">
    <source>
        <dbReference type="SAM" id="SignalP"/>
    </source>
</evidence>
<accession>A0A3R8MQ39</accession>
<dbReference type="PANTHER" id="PTHR30006:SF2">
    <property type="entry name" value="ABC TRANSPORTER SUBSTRATE-BINDING PROTEIN"/>
    <property type="match status" value="1"/>
</dbReference>
<evidence type="ECO:0000313" key="4">
    <source>
        <dbReference type="Proteomes" id="UP000270261"/>
    </source>
</evidence>
<keyword evidence="1 2" id="KW-0732">Signal</keyword>
<feature type="signal peptide" evidence="2">
    <location>
        <begin position="1"/>
        <end position="21"/>
    </location>
</feature>
<reference evidence="3 4" key="1">
    <citation type="submission" date="2018-11" db="EMBL/GenBank/DDBJ databases">
        <title>Genome sequencing of Lautropia sp. KCOM 2505 (= ChDC F240).</title>
        <authorList>
            <person name="Kook J.-K."/>
            <person name="Park S.-N."/>
            <person name="Lim Y.K."/>
        </authorList>
    </citation>
    <scope>NUCLEOTIDE SEQUENCE [LARGE SCALE GENOMIC DNA]</scope>
    <source>
        <strain evidence="3 4">KCOM 2505</strain>
    </source>
</reference>
<comment type="caution">
    <text evidence="3">The sequence shown here is derived from an EMBL/GenBank/DDBJ whole genome shotgun (WGS) entry which is preliminary data.</text>
</comment>
<gene>
    <name evidence="3" type="ORF">EHV23_11005</name>
</gene>
<keyword evidence="4" id="KW-1185">Reference proteome</keyword>
<protein>
    <submittedName>
        <fullName evidence="3">ABC transporter substrate-binding protein</fullName>
    </submittedName>
</protein>
<dbReference type="SUPFAM" id="SSF53850">
    <property type="entry name" value="Periplasmic binding protein-like II"/>
    <property type="match status" value="1"/>
</dbReference>
<proteinExistence type="predicted"/>
<dbReference type="AlphaFoldDB" id="A0A3R8MQ39"/>
<dbReference type="Pfam" id="PF13343">
    <property type="entry name" value="SBP_bac_6"/>
    <property type="match status" value="1"/>
</dbReference>
<dbReference type="Proteomes" id="UP000270261">
    <property type="component" value="Unassembled WGS sequence"/>
</dbReference>
<organism evidence="3 4">
    <name type="scientific">Lautropia dentalis</name>
    <dbReference type="NCBI Taxonomy" id="2490857"/>
    <lineage>
        <taxon>Bacteria</taxon>
        <taxon>Pseudomonadati</taxon>
        <taxon>Pseudomonadota</taxon>
        <taxon>Betaproteobacteria</taxon>
        <taxon>Burkholderiales</taxon>
        <taxon>Burkholderiaceae</taxon>
        <taxon>Lautropia</taxon>
    </lineage>
</organism>
<evidence type="ECO:0000256" key="1">
    <source>
        <dbReference type="ARBA" id="ARBA00022729"/>
    </source>
</evidence>
<feature type="chain" id="PRO_5018666285" evidence="2">
    <location>
        <begin position="22"/>
        <end position="375"/>
    </location>
</feature>
<evidence type="ECO:0000313" key="3">
    <source>
        <dbReference type="EMBL" id="RRN43913.1"/>
    </source>
</evidence>
<sequence>MKKILALATLALSLIGITARAAEVETRSLDEIYEQALKEGGSLTVYAGGDTPDQQDGIKAAFEKRFPGITLNVVVDYSKVHSARLDQQFEDRHVIPDIIQLQTLQDFPRWRREGKLVPYKPAGWDSIYSSFKDQTGAWTGVFVDAFSNVANIQALGKDDAPLNAPDYLKPELKGKIVSTYPNDDDAVLFWYKQTIDRHGWEWMQGLMKQQPHFVRGTQAPADEVAAGKYAVTFTSDGSLRPDEKSPVRFALPSNDGFVAWAQRAAIVKGARHLETARLYLNWLLDKDTQQNVWTMWSVRTDVQPPAGYKPVWEYSNANLSAFERFMADRDGVERFRSRIQLYVGDVQGPSSAGVLGMTPTRALDPATLKAPATGK</sequence>
<name>A0A3R8MQ39_9BURK</name>
<dbReference type="OrthoDB" id="366726at2"/>
<dbReference type="RefSeq" id="WP_125096113.1">
    <property type="nucleotide sequence ID" value="NZ_RRUE01000002.1"/>
</dbReference>
<dbReference type="PANTHER" id="PTHR30006">
    <property type="entry name" value="THIAMINE-BINDING PERIPLASMIC PROTEIN-RELATED"/>
    <property type="match status" value="1"/>
</dbReference>
<dbReference type="EMBL" id="RRUE01000002">
    <property type="protein sequence ID" value="RRN43913.1"/>
    <property type="molecule type" value="Genomic_DNA"/>
</dbReference>
<dbReference type="Gene3D" id="3.40.190.10">
    <property type="entry name" value="Periplasmic binding protein-like II"/>
    <property type="match status" value="2"/>
</dbReference>